<evidence type="ECO:0000256" key="5">
    <source>
        <dbReference type="ARBA" id="ARBA00023040"/>
    </source>
</evidence>
<evidence type="ECO:0000256" key="11">
    <source>
        <dbReference type="SAM" id="Phobius"/>
    </source>
</evidence>
<keyword evidence="9" id="KW-0807">Transducer</keyword>
<dbReference type="Pfam" id="PF00003">
    <property type="entry name" value="7tm_3"/>
    <property type="match status" value="1"/>
</dbReference>
<evidence type="ECO:0000313" key="14">
    <source>
        <dbReference type="EMBL" id="KAK0162674.1"/>
    </source>
</evidence>
<dbReference type="InterPro" id="IPR050726">
    <property type="entry name" value="mGluR"/>
</dbReference>
<evidence type="ECO:0000256" key="1">
    <source>
        <dbReference type="ARBA" id="ARBA00004651"/>
    </source>
</evidence>
<keyword evidence="8" id="KW-0325">Glycoprotein</keyword>
<feature type="transmembrane region" description="Helical" evidence="11">
    <location>
        <begin position="788"/>
        <end position="810"/>
    </location>
</feature>
<evidence type="ECO:0000256" key="8">
    <source>
        <dbReference type="ARBA" id="ARBA00023180"/>
    </source>
</evidence>
<evidence type="ECO:0000256" key="4">
    <source>
        <dbReference type="ARBA" id="ARBA00022989"/>
    </source>
</evidence>
<evidence type="ECO:0000256" key="3">
    <source>
        <dbReference type="ARBA" id="ARBA00022692"/>
    </source>
</evidence>
<feature type="transmembrane region" description="Helical" evidence="11">
    <location>
        <begin position="637"/>
        <end position="656"/>
    </location>
</feature>
<feature type="transmembrane region" description="Helical" evidence="11">
    <location>
        <begin position="702"/>
        <end position="733"/>
    </location>
</feature>
<keyword evidence="3 11" id="KW-0812">Transmembrane</keyword>
<feature type="transmembrane region" description="Helical" evidence="11">
    <location>
        <begin position="598"/>
        <end position="617"/>
    </location>
</feature>
<organism evidence="14 15">
    <name type="scientific">Microctonus hyperodae</name>
    <name type="common">Parasitoid wasp</name>
    <dbReference type="NCBI Taxonomy" id="165561"/>
    <lineage>
        <taxon>Eukaryota</taxon>
        <taxon>Metazoa</taxon>
        <taxon>Ecdysozoa</taxon>
        <taxon>Arthropoda</taxon>
        <taxon>Hexapoda</taxon>
        <taxon>Insecta</taxon>
        <taxon>Pterygota</taxon>
        <taxon>Neoptera</taxon>
        <taxon>Endopterygota</taxon>
        <taxon>Hymenoptera</taxon>
        <taxon>Apocrita</taxon>
        <taxon>Ichneumonoidea</taxon>
        <taxon>Braconidae</taxon>
        <taxon>Euphorinae</taxon>
        <taxon>Microctonus</taxon>
    </lineage>
</organism>
<proteinExistence type="predicted"/>
<sequence length="1080" mass="123821">MKNKKMLLVIILLSFCWRTITCACFHDFCIGALFDITEATPNKPTIQCEKIHEVRGIQRIEAALMAIELIKKKNEILQGVTFGLEIVDTCRISNLALYKTVFLVENIIRDMREKAEKQYETHINRISHGFMVTNRAGMATSSTVIGIMGPDTTDEITEVQNLLKLFNIPHIGYSDLIPDYDDKREYSTFVRVLSCKAHQANVIRDVLKEYNWSYVSAIYTNENKLLMKMFRELLKEECNNTTPVMCIANEISIRSFHNETFYHSAFNELEKSRSNVIVCFCENYVLRKIFQTIKELNLTDRFTIVASDTWENRDQITHGLEEEIWGSIFIHVKSSPIPAFSKHYTSLKPSNASENIWFNEFWEDKFDCIVPEQFKNNTNYITSHMKMIFNSSRKFCTGNESLATDYQEQRKIGFVMKAVWAMAHALHNMLQEICGINYSGVCYKILPFDHSKLLSHLKNLSFRYDDEIVSIDKDGIPIKRYEIQNYQKLPNNTFQLVHIGKWEDEKLEIFGKFQSKGNKTVTSICSLPCTLGQYRIFTYNNNDQNCCWVCKSCNDHEYVSPDGESCVKCLQDERPNANRTACDKIPYLQRDWSEAESIMVVSFATTGLFFTFITYGVFIKYKNTPIVKSSNWELSNLILFSMILSHTSVFFIMATPTTLICILSRILPGVAFTIMFASLFIKTRRIAQILAGSKKKFPKKQYKLMSIPIQVAISLFHAAIEVVICLMAMIIYPPQPETEYSSEGYPSFTCTKSSLSAIIPYIFIVYLLVLCTVYAIKARNIPGNFNEAKFIGFAILISIIIWTAFYPIFFCTSYKVITTSMCITLTASTTMVFLFFPKLYIIIFKPELNNRALFITNKSLRTHIGTSAGGKQSYLDNPPIYIIHDMNFGNSEDGCKLRSVAVQTSSKLVPDKEIFYNKHETLSIEQSHSSSVDDEFISDDDNQFDSQQKSVSTSVEVENDNSINRPSNDIFKSKEKLSSMATALLTTKLDSLRDKRVINLTNNIRSVPMNIKNLLQNNNTRGGLQLKNHNLELNGNENVPKKIQQNNHEVKHTRIHEVQTRELHNGDPIFNITISLSPDA</sequence>
<feature type="transmembrane region" description="Helical" evidence="11">
    <location>
        <begin position="753"/>
        <end position="776"/>
    </location>
</feature>
<dbReference type="Pfam" id="PF01094">
    <property type="entry name" value="ANF_receptor"/>
    <property type="match status" value="1"/>
</dbReference>
<comment type="subcellular location">
    <subcellularLocation>
        <location evidence="1">Cell membrane</location>
        <topology evidence="1">Multi-pass membrane protein</topology>
    </subcellularLocation>
</comment>
<feature type="transmembrane region" description="Helical" evidence="11">
    <location>
        <begin position="816"/>
        <end position="836"/>
    </location>
</feature>
<dbReference type="AlphaFoldDB" id="A0AA39F494"/>
<reference evidence="14" key="2">
    <citation type="submission" date="2023-03" db="EMBL/GenBank/DDBJ databases">
        <authorList>
            <person name="Inwood S.N."/>
            <person name="Skelly J.G."/>
            <person name="Guhlin J."/>
            <person name="Harrop T.W.R."/>
            <person name="Goldson S.G."/>
            <person name="Dearden P.K."/>
        </authorList>
    </citation>
    <scope>NUCLEOTIDE SEQUENCE</scope>
    <source>
        <strain evidence="14">Lincoln</strain>
        <tissue evidence="14">Whole body</tissue>
    </source>
</reference>
<evidence type="ECO:0000256" key="12">
    <source>
        <dbReference type="SAM" id="SignalP"/>
    </source>
</evidence>
<keyword evidence="6 11" id="KW-0472">Membrane</keyword>
<dbReference type="InterPro" id="IPR000337">
    <property type="entry name" value="GPCR_3"/>
</dbReference>
<dbReference type="Gene3D" id="3.40.50.2300">
    <property type="match status" value="2"/>
</dbReference>
<keyword evidence="12" id="KW-0732">Signal</keyword>
<name>A0AA39F494_MICHY</name>
<dbReference type="InterPro" id="IPR017978">
    <property type="entry name" value="GPCR_3_C"/>
</dbReference>
<evidence type="ECO:0000256" key="2">
    <source>
        <dbReference type="ARBA" id="ARBA00022475"/>
    </source>
</evidence>
<feature type="signal peptide" evidence="12">
    <location>
        <begin position="1"/>
        <end position="22"/>
    </location>
</feature>
<feature type="region of interest" description="Disordered" evidence="10">
    <location>
        <begin position="926"/>
        <end position="947"/>
    </location>
</feature>
<evidence type="ECO:0000256" key="10">
    <source>
        <dbReference type="SAM" id="MobiDB-lite"/>
    </source>
</evidence>
<dbReference type="GO" id="GO:0004930">
    <property type="term" value="F:G protein-coupled receptor activity"/>
    <property type="evidence" value="ECO:0007669"/>
    <property type="project" value="UniProtKB-KW"/>
</dbReference>
<dbReference type="PROSITE" id="PS50259">
    <property type="entry name" value="G_PROTEIN_RECEP_F3_4"/>
    <property type="match status" value="1"/>
</dbReference>
<dbReference type="InterPro" id="IPR017979">
    <property type="entry name" value="GPCR_3_CS"/>
</dbReference>
<dbReference type="EMBL" id="JAQQBR010001833">
    <property type="protein sequence ID" value="KAK0162674.1"/>
    <property type="molecule type" value="Genomic_DNA"/>
</dbReference>
<evidence type="ECO:0000259" key="13">
    <source>
        <dbReference type="PROSITE" id="PS50259"/>
    </source>
</evidence>
<accession>A0AA39F494</accession>
<dbReference type="InterPro" id="IPR028082">
    <property type="entry name" value="Peripla_BP_I"/>
</dbReference>
<feature type="transmembrane region" description="Helical" evidence="11">
    <location>
        <begin position="662"/>
        <end position="681"/>
    </location>
</feature>
<dbReference type="PANTHER" id="PTHR24060">
    <property type="entry name" value="METABOTROPIC GLUTAMATE RECEPTOR"/>
    <property type="match status" value="1"/>
</dbReference>
<dbReference type="InterPro" id="IPR001828">
    <property type="entry name" value="ANF_lig-bd_rcpt"/>
</dbReference>
<keyword evidence="5" id="KW-0297">G-protein coupled receptor</keyword>
<dbReference type="SUPFAM" id="SSF53822">
    <property type="entry name" value="Periplasmic binding protein-like I"/>
    <property type="match status" value="1"/>
</dbReference>
<dbReference type="Proteomes" id="UP001168972">
    <property type="component" value="Unassembled WGS sequence"/>
</dbReference>
<dbReference type="GO" id="GO:0005886">
    <property type="term" value="C:plasma membrane"/>
    <property type="evidence" value="ECO:0007669"/>
    <property type="project" value="UniProtKB-SubCell"/>
</dbReference>
<comment type="caution">
    <text evidence="14">The sequence shown here is derived from an EMBL/GenBank/DDBJ whole genome shotgun (WGS) entry which is preliminary data.</text>
</comment>
<feature type="chain" id="PRO_5041242215" description="G-protein coupled receptors family 3 profile domain-containing protein" evidence="12">
    <location>
        <begin position="23"/>
        <end position="1080"/>
    </location>
</feature>
<reference evidence="14" key="1">
    <citation type="journal article" date="2023" name="bioRxiv">
        <title>Scaffold-level genome assemblies of two parasitoid biocontrol wasps reveal the parthenogenesis mechanism and an associated novel virus.</title>
        <authorList>
            <person name="Inwood S."/>
            <person name="Skelly J."/>
            <person name="Guhlin J."/>
            <person name="Harrop T."/>
            <person name="Goldson S."/>
            <person name="Dearden P."/>
        </authorList>
    </citation>
    <scope>NUCLEOTIDE SEQUENCE</scope>
    <source>
        <strain evidence="14">Lincoln</strain>
        <tissue evidence="14">Whole body</tissue>
    </source>
</reference>
<dbReference type="InterPro" id="IPR038550">
    <property type="entry name" value="GPCR_3_9-Cys_sf"/>
</dbReference>
<keyword evidence="7" id="KW-0675">Receptor</keyword>
<keyword evidence="4 11" id="KW-1133">Transmembrane helix</keyword>
<keyword evidence="2" id="KW-1003">Cell membrane</keyword>
<dbReference type="PRINTS" id="PR00248">
    <property type="entry name" value="GPCRMGR"/>
</dbReference>
<evidence type="ECO:0000313" key="15">
    <source>
        <dbReference type="Proteomes" id="UP001168972"/>
    </source>
</evidence>
<evidence type="ECO:0000256" key="6">
    <source>
        <dbReference type="ARBA" id="ARBA00023136"/>
    </source>
</evidence>
<dbReference type="PROSITE" id="PS00980">
    <property type="entry name" value="G_PROTEIN_RECEP_F3_2"/>
    <property type="match status" value="1"/>
</dbReference>
<gene>
    <name evidence="14" type="ORF">PV327_006432</name>
</gene>
<protein>
    <recommendedName>
        <fullName evidence="13">G-protein coupled receptors family 3 profile domain-containing protein</fullName>
    </recommendedName>
</protein>
<evidence type="ECO:0000256" key="7">
    <source>
        <dbReference type="ARBA" id="ARBA00023170"/>
    </source>
</evidence>
<evidence type="ECO:0000256" key="9">
    <source>
        <dbReference type="ARBA" id="ARBA00023224"/>
    </source>
</evidence>
<feature type="domain" description="G-protein coupled receptors family 3 profile" evidence="13">
    <location>
        <begin position="596"/>
        <end position="858"/>
    </location>
</feature>
<keyword evidence="15" id="KW-1185">Reference proteome</keyword>
<feature type="compositionally biased region" description="Acidic residues" evidence="10">
    <location>
        <begin position="932"/>
        <end position="943"/>
    </location>
</feature>
<dbReference type="Gene3D" id="2.10.50.30">
    <property type="entry name" value="GPCR, family 3, nine cysteines domain"/>
    <property type="match status" value="1"/>
</dbReference>